<protein>
    <submittedName>
        <fullName evidence="2">Uncharacterized protein</fullName>
    </submittedName>
</protein>
<feature type="region of interest" description="Disordered" evidence="1">
    <location>
        <begin position="83"/>
        <end position="105"/>
    </location>
</feature>
<evidence type="ECO:0000256" key="1">
    <source>
        <dbReference type="SAM" id="MobiDB-lite"/>
    </source>
</evidence>
<reference evidence="2" key="1">
    <citation type="submission" date="2025-08" db="UniProtKB">
        <authorList>
            <consortium name="Ensembl"/>
        </authorList>
    </citation>
    <scope>IDENTIFICATION</scope>
</reference>
<sequence>MKRKKSNLSARSCQFCLMRPLWTLLRSSEMRRKLLAVLASKVISTVKRKKGCSANGQKPTPCVSSTSKAQISLDFSFFNSPPKSKLHEATSLTSLGNTGRPRLYK</sequence>
<dbReference type="Ensembl" id="ENSPTET00000041292.1">
    <property type="protein sequence ID" value="ENSPTEP00000029736.1"/>
    <property type="gene ID" value="ENSPTEG00000029096.1"/>
</dbReference>
<dbReference type="Proteomes" id="UP000694416">
    <property type="component" value="Unplaced"/>
</dbReference>
<accession>A0A8C9I1K4</accession>
<keyword evidence="3" id="KW-1185">Reference proteome</keyword>
<organism evidence="2 3">
    <name type="scientific">Piliocolobus tephrosceles</name>
    <name type="common">Ugandan red Colobus</name>
    <dbReference type="NCBI Taxonomy" id="591936"/>
    <lineage>
        <taxon>Eukaryota</taxon>
        <taxon>Metazoa</taxon>
        <taxon>Chordata</taxon>
        <taxon>Craniata</taxon>
        <taxon>Vertebrata</taxon>
        <taxon>Euteleostomi</taxon>
        <taxon>Mammalia</taxon>
        <taxon>Eutheria</taxon>
        <taxon>Euarchontoglires</taxon>
        <taxon>Primates</taxon>
        <taxon>Haplorrhini</taxon>
        <taxon>Catarrhini</taxon>
        <taxon>Cercopithecidae</taxon>
        <taxon>Colobinae</taxon>
        <taxon>Piliocolobus</taxon>
    </lineage>
</organism>
<evidence type="ECO:0000313" key="2">
    <source>
        <dbReference type="Ensembl" id="ENSPTEP00000029736.1"/>
    </source>
</evidence>
<dbReference type="AlphaFoldDB" id="A0A8C9I1K4"/>
<proteinExistence type="predicted"/>
<evidence type="ECO:0000313" key="3">
    <source>
        <dbReference type="Proteomes" id="UP000694416"/>
    </source>
</evidence>
<name>A0A8C9I1K4_9PRIM</name>
<reference evidence="2" key="2">
    <citation type="submission" date="2025-09" db="UniProtKB">
        <authorList>
            <consortium name="Ensembl"/>
        </authorList>
    </citation>
    <scope>IDENTIFICATION</scope>
</reference>